<dbReference type="EMBL" id="JAPWIJ010000010">
    <property type="protein sequence ID" value="MCZ4521158.1"/>
    <property type="molecule type" value="Genomic_DNA"/>
</dbReference>
<dbReference type="SUPFAM" id="SSF53474">
    <property type="entry name" value="alpha/beta-Hydrolases"/>
    <property type="match status" value="1"/>
</dbReference>
<keyword evidence="3" id="KW-1185">Reference proteome</keyword>
<keyword evidence="2" id="KW-0378">Hydrolase</keyword>
<dbReference type="GO" id="GO:0016787">
    <property type="term" value="F:hydrolase activity"/>
    <property type="evidence" value="ECO:0007669"/>
    <property type="project" value="UniProtKB-KW"/>
</dbReference>
<dbReference type="Gene3D" id="3.40.50.1820">
    <property type="entry name" value="alpha/beta hydrolase"/>
    <property type="match status" value="1"/>
</dbReference>
<evidence type="ECO:0000313" key="2">
    <source>
        <dbReference type="EMBL" id="MCZ4521158.1"/>
    </source>
</evidence>
<dbReference type="InterPro" id="IPR000073">
    <property type="entry name" value="AB_hydrolase_1"/>
</dbReference>
<name>A0ABT4MJK3_9NOCA</name>
<dbReference type="Proteomes" id="UP001081071">
    <property type="component" value="Unassembled WGS sequence"/>
</dbReference>
<sequence>MMSETVDLGGVDIAYRSFVPPEHLSAAPVPVLLVHGMGGDSGTWDRFARALTARGRRVITVDLRGHGKSAHTPTYEFDSFGGDVLALIDHLGLTEVDLVGHSLGGYAVSLVAQRRPSLVRRLVLEELPIPIRPGDAPPTLTGKMPSVTELWHAATSVVLHPRAVLAFDRSMTATALEQFRRPNPRWWESLADITAPTLVLRGGPGGMVDPVRLDAMVAEISTCRVEAFRTGHSIHRDGYSAFEATVLPFLTD</sequence>
<dbReference type="InterPro" id="IPR050228">
    <property type="entry name" value="Carboxylesterase_BioH"/>
</dbReference>
<gene>
    <name evidence="2" type="ORF">O4220_21815</name>
</gene>
<dbReference type="PANTHER" id="PTHR43194:SF2">
    <property type="entry name" value="PEROXISOMAL MEMBRANE PROTEIN LPX1"/>
    <property type="match status" value="1"/>
</dbReference>
<proteinExistence type="predicted"/>
<accession>A0ABT4MJK3</accession>
<evidence type="ECO:0000313" key="3">
    <source>
        <dbReference type="Proteomes" id="UP001081071"/>
    </source>
</evidence>
<comment type="caution">
    <text evidence="2">The sequence shown here is derived from an EMBL/GenBank/DDBJ whole genome shotgun (WGS) entry which is preliminary data.</text>
</comment>
<dbReference type="PRINTS" id="PR00111">
    <property type="entry name" value="ABHYDROLASE"/>
</dbReference>
<reference evidence="2" key="1">
    <citation type="submission" date="2022-12" db="EMBL/GenBank/DDBJ databases">
        <authorList>
            <person name="Krivoruchko A.V."/>
            <person name="Elkin A."/>
        </authorList>
    </citation>
    <scope>NUCLEOTIDE SEQUENCE</scope>
    <source>
        <strain evidence="2">IEGM 1391</strain>
    </source>
</reference>
<evidence type="ECO:0000259" key="1">
    <source>
        <dbReference type="Pfam" id="PF00561"/>
    </source>
</evidence>
<organism evidence="2 3">
    <name type="scientific">Rhodococcus ruber</name>
    <dbReference type="NCBI Taxonomy" id="1830"/>
    <lineage>
        <taxon>Bacteria</taxon>
        <taxon>Bacillati</taxon>
        <taxon>Actinomycetota</taxon>
        <taxon>Actinomycetes</taxon>
        <taxon>Mycobacteriales</taxon>
        <taxon>Nocardiaceae</taxon>
        <taxon>Rhodococcus</taxon>
    </lineage>
</organism>
<dbReference type="PANTHER" id="PTHR43194">
    <property type="entry name" value="HYDROLASE ALPHA/BETA FOLD FAMILY"/>
    <property type="match status" value="1"/>
</dbReference>
<dbReference type="InterPro" id="IPR029058">
    <property type="entry name" value="AB_hydrolase_fold"/>
</dbReference>
<feature type="domain" description="AB hydrolase-1" evidence="1">
    <location>
        <begin position="30"/>
        <end position="127"/>
    </location>
</feature>
<dbReference type="Pfam" id="PF00561">
    <property type="entry name" value="Abhydrolase_1"/>
    <property type="match status" value="1"/>
</dbReference>
<protein>
    <submittedName>
        <fullName evidence="2">Alpha/beta hydrolase</fullName>
    </submittedName>
</protein>